<comment type="caution">
    <text evidence="1">The sequence shown here is derived from an EMBL/GenBank/DDBJ whole genome shotgun (WGS) entry which is preliminary data.</text>
</comment>
<name>A0A0W0X0I7_9GAMM</name>
<reference evidence="1 2" key="1">
    <citation type="submission" date="2015-11" db="EMBL/GenBank/DDBJ databases">
        <title>Genomic analysis of 38 Legionella species identifies large and diverse effector repertoires.</title>
        <authorList>
            <person name="Burstein D."/>
            <person name="Amaro F."/>
            <person name="Zusman T."/>
            <person name="Lifshitz Z."/>
            <person name="Cohen O."/>
            <person name="Gilbert J.A."/>
            <person name="Pupko T."/>
            <person name="Shuman H.A."/>
            <person name="Segal G."/>
        </authorList>
    </citation>
    <scope>NUCLEOTIDE SEQUENCE [LARGE SCALE GENOMIC DNA]</scope>
    <source>
        <strain evidence="1 2">Oak Ridge-10</strain>
    </source>
</reference>
<evidence type="ECO:0000313" key="1">
    <source>
        <dbReference type="EMBL" id="KTD38067.1"/>
    </source>
</evidence>
<dbReference type="PATRIC" id="fig|29423.5.peg.1826"/>
<evidence type="ECO:0000313" key="2">
    <source>
        <dbReference type="Proteomes" id="UP000054858"/>
    </source>
</evidence>
<dbReference type="RefSeq" id="WP_035894132.1">
    <property type="nucleotide sequence ID" value="NZ_LCUA01000004.1"/>
</dbReference>
<proteinExistence type="predicted"/>
<protein>
    <submittedName>
        <fullName evidence="1">Uncharacterized protein</fullName>
    </submittedName>
</protein>
<accession>A0A0W0X0I7</accession>
<sequence>MSKNITWYGLNLLPIYVEMVESWLEESCAQLKKLQQMKPHSDYVDKETLFRLVKSHRSQNTDNWALFAQCKHWRNQNPNEEQLRFIAQVEKNAAKLDAVNQEIASLFKSFQQKEKDIKENMDITFEWLFKKLGG</sequence>
<gene>
    <name evidence="1" type="ORF">Loak_1743</name>
</gene>
<dbReference type="EMBL" id="LNYP01000029">
    <property type="protein sequence ID" value="KTD38067.1"/>
    <property type="molecule type" value="Genomic_DNA"/>
</dbReference>
<dbReference type="AlphaFoldDB" id="A0A0W0X0I7"/>
<dbReference type="Proteomes" id="UP000054858">
    <property type="component" value="Unassembled WGS sequence"/>
</dbReference>
<organism evidence="1 2">
    <name type="scientific">Legionella oakridgensis</name>
    <dbReference type="NCBI Taxonomy" id="29423"/>
    <lineage>
        <taxon>Bacteria</taxon>
        <taxon>Pseudomonadati</taxon>
        <taxon>Pseudomonadota</taxon>
        <taxon>Gammaproteobacteria</taxon>
        <taxon>Legionellales</taxon>
        <taxon>Legionellaceae</taxon>
        <taxon>Legionella</taxon>
    </lineage>
</organism>